<evidence type="ECO:0000256" key="5">
    <source>
        <dbReference type="ARBA" id="ARBA00022989"/>
    </source>
</evidence>
<evidence type="ECO:0000313" key="13">
    <source>
        <dbReference type="Proteomes" id="UP001226867"/>
    </source>
</evidence>
<evidence type="ECO:0000256" key="8">
    <source>
        <dbReference type="PROSITE-ProRule" id="PRU00284"/>
    </source>
</evidence>
<keyword evidence="2" id="KW-1003">Cell membrane</keyword>
<dbReference type="InterPro" id="IPR033480">
    <property type="entry name" value="sCache_2"/>
</dbReference>
<dbReference type="PRINTS" id="PR00260">
    <property type="entry name" value="CHEMTRNSDUCR"/>
</dbReference>
<dbReference type="RefSeq" id="WP_307692083.1">
    <property type="nucleotide sequence ID" value="NZ_JAUSRO010000017.1"/>
</dbReference>
<evidence type="ECO:0000256" key="10">
    <source>
        <dbReference type="SAM" id="Phobius"/>
    </source>
</evidence>
<dbReference type="Gene3D" id="3.30.450.20">
    <property type="entry name" value="PAS domain"/>
    <property type="match status" value="1"/>
</dbReference>
<evidence type="ECO:0000256" key="2">
    <source>
        <dbReference type="ARBA" id="ARBA00022475"/>
    </source>
</evidence>
<evidence type="ECO:0000313" key="12">
    <source>
        <dbReference type="EMBL" id="MDP9902336.1"/>
    </source>
</evidence>
<comment type="subcellular location">
    <subcellularLocation>
        <location evidence="1">Cell membrane</location>
        <topology evidence="1">Multi-pass membrane protein</topology>
    </subcellularLocation>
</comment>
<dbReference type="EMBL" id="JAUSRO010000017">
    <property type="protein sequence ID" value="MDP9902336.1"/>
    <property type="molecule type" value="Genomic_DNA"/>
</dbReference>
<feature type="transmembrane region" description="Helical" evidence="10">
    <location>
        <begin position="16"/>
        <end position="36"/>
    </location>
</feature>
<reference evidence="12 13" key="1">
    <citation type="submission" date="2023-07" db="EMBL/GenBank/DDBJ databases">
        <title>Sorghum-associated microbial communities from plants grown in Nebraska, USA.</title>
        <authorList>
            <person name="Schachtman D."/>
        </authorList>
    </citation>
    <scope>NUCLEOTIDE SEQUENCE [LARGE SCALE GENOMIC DNA]</scope>
    <source>
        <strain evidence="12 13">DS1607</strain>
    </source>
</reference>
<sequence>MSASITSGSLSIAKKLGILTVSAIVGVLALTAVFLVSERQMILDERQASVRQVVEVAHGVVTYYHGLASKGAMSEVEARQQAMQALKAMRYSGSEYVWINDMTPRMVMHPVNPALDNKDLSGNQDPTGKRLFMEFVKTVETSGAGFVPYLWAKPGNDKPVPKISYVSGFKPWGWVIGSGVYIDTVDSAIVERSVGFALGALALAAVLMTIGWLICRGILRQLGGEPLQAVGITRQIAEGDLTVAIDLRKGDASSLLHSIRTLRDSLAKVVGEVRGGTETIATASNQIAAGNQDLSSRTEQQASSLEETAASMEELTSTVKQNAENARQANQLAVSASDVAVRGGGVVNQVVHTMGAINTSSRKIVDIIGVIDGIAFQTNILALNAAVEAARAGEQGRGFAVVAAEVRNLAQRSAAAAKEIKGLIDDSVSKVTEGSQQVADAGRTMEEIVGSVKRVTDIMGEITAASQEQTTGIEQINQAIAQMDQVTQQNAALVEEAAAAAGALREQAASLVSTVSVFTVRGDAGV</sequence>
<comment type="similarity">
    <text evidence="7">Belongs to the methyl-accepting chemotaxis (MCP) protein family.</text>
</comment>
<accession>A0ABT9SD99</accession>
<keyword evidence="13" id="KW-1185">Reference proteome</keyword>
<evidence type="ECO:0000256" key="6">
    <source>
        <dbReference type="ARBA" id="ARBA00023136"/>
    </source>
</evidence>
<evidence type="ECO:0000256" key="4">
    <source>
        <dbReference type="ARBA" id="ARBA00022692"/>
    </source>
</evidence>
<keyword evidence="8" id="KW-0807">Transducer</keyword>
<dbReference type="Pfam" id="PF08269">
    <property type="entry name" value="dCache_2"/>
    <property type="match status" value="1"/>
</dbReference>
<dbReference type="InterPro" id="IPR051310">
    <property type="entry name" value="MCP_chemotaxis"/>
</dbReference>
<dbReference type="Proteomes" id="UP001226867">
    <property type="component" value="Unassembled WGS sequence"/>
</dbReference>
<name>A0ABT9SD99_9BURK</name>
<protein>
    <submittedName>
        <fullName evidence="12">Methyl-accepting chemotaxis protein</fullName>
    </submittedName>
</protein>
<evidence type="ECO:0000256" key="7">
    <source>
        <dbReference type="ARBA" id="ARBA00029447"/>
    </source>
</evidence>
<dbReference type="SMART" id="SM00283">
    <property type="entry name" value="MA"/>
    <property type="match status" value="1"/>
</dbReference>
<evidence type="ECO:0000259" key="11">
    <source>
        <dbReference type="PROSITE" id="PS50111"/>
    </source>
</evidence>
<dbReference type="InterPro" id="IPR004010">
    <property type="entry name" value="Double_Cache_2"/>
</dbReference>
<comment type="caution">
    <text evidence="12">The sequence shown here is derived from an EMBL/GenBank/DDBJ whole genome shotgun (WGS) entry which is preliminary data.</text>
</comment>
<dbReference type="Pfam" id="PF00015">
    <property type="entry name" value="MCPsignal"/>
    <property type="match status" value="1"/>
</dbReference>
<dbReference type="InterPro" id="IPR004090">
    <property type="entry name" value="Chemotax_Me-accpt_rcpt"/>
</dbReference>
<keyword evidence="4 10" id="KW-0812">Transmembrane</keyword>
<feature type="domain" description="Methyl-accepting transducer" evidence="11">
    <location>
        <begin position="276"/>
        <end position="505"/>
    </location>
</feature>
<dbReference type="PANTHER" id="PTHR43531:SF14">
    <property type="entry name" value="METHYL-ACCEPTING CHEMOTAXIS PROTEIN I-RELATED"/>
    <property type="match status" value="1"/>
</dbReference>
<dbReference type="SMART" id="SM01049">
    <property type="entry name" value="Cache_2"/>
    <property type="match status" value="1"/>
</dbReference>
<feature type="transmembrane region" description="Helical" evidence="10">
    <location>
        <begin position="194"/>
        <end position="214"/>
    </location>
</feature>
<evidence type="ECO:0000256" key="9">
    <source>
        <dbReference type="SAM" id="Coils"/>
    </source>
</evidence>
<dbReference type="Gene3D" id="1.10.287.950">
    <property type="entry name" value="Methyl-accepting chemotaxis protein"/>
    <property type="match status" value="1"/>
</dbReference>
<feature type="coiled-coil region" evidence="9">
    <location>
        <begin position="295"/>
        <end position="332"/>
    </location>
</feature>
<dbReference type="PANTHER" id="PTHR43531">
    <property type="entry name" value="PROTEIN ICFG"/>
    <property type="match status" value="1"/>
</dbReference>
<dbReference type="PROSITE" id="PS50111">
    <property type="entry name" value="CHEMOTAXIS_TRANSDUC_2"/>
    <property type="match status" value="1"/>
</dbReference>
<evidence type="ECO:0000256" key="3">
    <source>
        <dbReference type="ARBA" id="ARBA00022481"/>
    </source>
</evidence>
<keyword evidence="5 10" id="KW-1133">Transmembrane helix</keyword>
<keyword evidence="6 10" id="KW-0472">Membrane</keyword>
<dbReference type="InterPro" id="IPR004089">
    <property type="entry name" value="MCPsignal_dom"/>
</dbReference>
<gene>
    <name evidence="12" type="ORF">J2W36_004613</name>
</gene>
<dbReference type="CDD" id="cd11386">
    <property type="entry name" value="MCP_signal"/>
    <property type="match status" value="1"/>
</dbReference>
<evidence type="ECO:0000256" key="1">
    <source>
        <dbReference type="ARBA" id="ARBA00004651"/>
    </source>
</evidence>
<dbReference type="SUPFAM" id="SSF58104">
    <property type="entry name" value="Methyl-accepting chemotaxis protein (MCP) signaling domain"/>
    <property type="match status" value="1"/>
</dbReference>
<organism evidence="12 13">
    <name type="scientific">Variovorax ginsengisoli</name>
    <dbReference type="NCBI Taxonomy" id="363844"/>
    <lineage>
        <taxon>Bacteria</taxon>
        <taxon>Pseudomonadati</taxon>
        <taxon>Pseudomonadota</taxon>
        <taxon>Betaproteobacteria</taxon>
        <taxon>Burkholderiales</taxon>
        <taxon>Comamonadaceae</taxon>
        <taxon>Variovorax</taxon>
    </lineage>
</organism>
<proteinExistence type="inferred from homology"/>
<keyword evidence="3" id="KW-0488">Methylation</keyword>
<keyword evidence="9" id="KW-0175">Coiled coil</keyword>